<keyword evidence="1" id="KW-1133">Transmembrane helix</keyword>
<dbReference type="PANTHER" id="PTHR46189:SF1">
    <property type="entry name" value="LD41958P"/>
    <property type="match status" value="1"/>
</dbReference>
<keyword evidence="1" id="KW-0812">Transmembrane</keyword>
<dbReference type="AlphaFoldDB" id="A0A913YKA3"/>
<dbReference type="OrthoDB" id="63070at2759"/>
<dbReference type="Proteomes" id="UP000887567">
    <property type="component" value="Unplaced"/>
</dbReference>
<proteinExistence type="predicted"/>
<name>A0A913YKA3_EXADI</name>
<dbReference type="InterPro" id="IPR015943">
    <property type="entry name" value="WD40/YVTN_repeat-like_dom_sf"/>
</dbReference>
<dbReference type="InterPro" id="IPR042234">
    <property type="entry name" value="WDFY1/WDFY2"/>
</dbReference>
<dbReference type="OMA" id="SICHMMA"/>
<dbReference type="KEGG" id="epa:110240972"/>
<dbReference type="GeneID" id="110240972"/>
<dbReference type="RefSeq" id="XP_028515453.1">
    <property type="nucleotide sequence ID" value="XM_028659652.1"/>
</dbReference>
<accession>A0A913YKA3</accession>
<dbReference type="GO" id="GO:0005769">
    <property type="term" value="C:early endosome"/>
    <property type="evidence" value="ECO:0007669"/>
    <property type="project" value="TreeGrafter"/>
</dbReference>
<evidence type="ECO:0000313" key="3">
    <source>
        <dbReference type="Proteomes" id="UP000887567"/>
    </source>
</evidence>
<protein>
    <submittedName>
        <fullName evidence="2">Uncharacterized protein</fullName>
    </submittedName>
</protein>
<reference evidence="2" key="1">
    <citation type="submission" date="2022-11" db="UniProtKB">
        <authorList>
            <consortium name="EnsemblMetazoa"/>
        </authorList>
    </citation>
    <scope>IDENTIFICATION</scope>
</reference>
<sequence length="117" mass="12899">MAATIKDTEQDRTRRSLPKPTLVNKLEGCSDVVNMAVPIPHEDAIISVSDDNSVRLWIKRESGQYWPSICHMMADACSSLDYHGTSRRLFVGLASGTITVSTVLFAGFSVENSRQLV</sequence>
<dbReference type="InterPro" id="IPR036322">
    <property type="entry name" value="WD40_repeat_dom_sf"/>
</dbReference>
<evidence type="ECO:0000256" key="1">
    <source>
        <dbReference type="SAM" id="Phobius"/>
    </source>
</evidence>
<dbReference type="Gene3D" id="2.130.10.10">
    <property type="entry name" value="YVTN repeat-like/Quinoprotein amine dehydrogenase"/>
    <property type="match status" value="1"/>
</dbReference>
<feature type="transmembrane region" description="Helical" evidence="1">
    <location>
        <begin position="89"/>
        <end position="110"/>
    </location>
</feature>
<keyword evidence="1" id="KW-0472">Membrane</keyword>
<organism evidence="2 3">
    <name type="scientific">Exaiptasia diaphana</name>
    <name type="common">Tropical sea anemone</name>
    <name type="synonym">Aiptasia pulchella</name>
    <dbReference type="NCBI Taxonomy" id="2652724"/>
    <lineage>
        <taxon>Eukaryota</taxon>
        <taxon>Metazoa</taxon>
        <taxon>Cnidaria</taxon>
        <taxon>Anthozoa</taxon>
        <taxon>Hexacorallia</taxon>
        <taxon>Actiniaria</taxon>
        <taxon>Aiptasiidae</taxon>
        <taxon>Exaiptasia</taxon>
    </lineage>
</organism>
<dbReference type="PANTHER" id="PTHR46189">
    <property type="entry name" value="LD41958P"/>
    <property type="match status" value="1"/>
</dbReference>
<keyword evidence="3" id="KW-1185">Reference proteome</keyword>
<evidence type="ECO:0000313" key="2">
    <source>
        <dbReference type="EnsemblMetazoa" id="XP_028515453.1"/>
    </source>
</evidence>
<dbReference type="EnsemblMetazoa" id="XM_028659652.1">
    <property type="protein sequence ID" value="XP_028515453.1"/>
    <property type="gene ID" value="LOC110240972"/>
</dbReference>
<dbReference type="SUPFAM" id="SSF50978">
    <property type="entry name" value="WD40 repeat-like"/>
    <property type="match status" value="1"/>
</dbReference>